<keyword evidence="1" id="KW-0732">Signal</keyword>
<feature type="domain" description="Fibronectin type III-like" evidence="4">
    <location>
        <begin position="1238"/>
        <end position="1314"/>
    </location>
</feature>
<evidence type="ECO:0000256" key="2">
    <source>
        <dbReference type="ARBA" id="ARBA00022801"/>
    </source>
</evidence>
<dbReference type="InterPro" id="IPR036881">
    <property type="entry name" value="Glyco_hydro_3_C_sf"/>
</dbReference>
<comment type="caution">
    <text evidence="5">The sequence shown here is derived from an EMBL/GenBank/DDBJ whole genome shotgun (WGS) entry which is preliminary data.</text>
</comment>
<dbReference type="Gene3D" id="3.20.20.300">
    <property type="entry name" value="Glycoside hydrolase, family 3, N-terminal domain"/>
    <property type="match status" value="1"/>
</dbReference>
<keyword evidence="2" id="KW-0378">Hydrolase</keyword>
<evidence type="ECO:0000256" key="3">
    <source>
        <dbReference type="ARBA" id="ARBA00023295"/>
    </source>
</evidence>
<dbReference type="SMART" id="SM01217">
    <property type="entry name" value="Fn3_like"/>
    <property type="match status" value="1"/>
</dbReference>
<dbReference type="InterPro" id="IPR036962">
    <property type="entry name" value="Glyco_hydro_3_N_sf"/>
</dbReference>
<dbReference type="SUPFAM" id="SSF51445">
    <property type="entry name" value="(Trans)glycosidases"/>
    <property type="match status" value="1"/>
</dbReference>
<evidence type="ECO:0000313" key="6">
    <source>
        <dbReference type="Proteomes" id="UP000286415"/>
    </source>
</evidence>
<accession>A0A8T1M373</accession>
<name>A0A8T1M373_CLOSI</name>
<sequence>MSEIRTVEMMKELLHSAKLDDSCSCGPIQSVLFSTALTSDEYNLFEVSPALADKLTQPGVFTVIELKDEPRKNNTGRAFACTDEETFSILEAETSNSLLLSSSWWLPTSSTKPKITPNKDSATQAVAIPNTVIAVKKSYYELHRSIAPSLRLLKQYLSNSTYHGPVEDGSHLTSDESTLLNSPLHSQSELSQAFPCSSTELRLALKRLRACEVDGFIRIIDREYLTQVIRDIFSCADENAWNWRKQGFPYKALLDSLSTQHEESLLRQIIPLFFSRSRDSTLFSSQGDFYMFPRNSKICQLIGEHLLSVTHSFDLTDFLAVWKAAVPEGLRPKLRRHLTCAGRAYSELSSSRTLLGSTTNQKSVDVNSSRFRSISLLCSEDLPDESVEVRLGALFQRCSFWPEAELASYLTELLLSPLDSKNSEASTTTSVPFMPSDSDSDFEYIDWLERKFTDRNVRGSNPTSASRLPPSRLGQPGIILALVLPSGGLAVRHRKGVTAERFLTSSRRIEAMKLPCPAQSMSGKSNISSIQGEHPFRNPSLPANFRVDDLLARLTNEELIQQVSNGGAGPQHGPAPGIARLNISAYQWRTNPGDGRITPFPQPVNLGATFDVHTVYRVARATGLEMRARWNRAKAKKTYRDGNGIHLFAPVVNLLRHPLWGRNQETFGEDPFMIGKLARAFVRGLGGWKNAEPQSLDEQNLSSQPDVLLVGANCKHFAVHTGPEDFPVSRLSFEANVTDVDLWQTYLPAFRACLEAGAVSVMCAYSGINGTPDCINHWLLTELLRQKWKFKGFVVTDCGALQFVIWKHQIFNHYNETAMAAVRAGVNLENSVVYATEVFSTLPHLLASGSLSRDQLIEMARPLFLTRLMQGEFNPVEMDPYRLLAPEEAILNEDHRRVALATTARSIVLLQNRDRFLPLKNNMSDSGGPLRHIAIVGPFATSVTELYGHYRTVPEPEIEVPLSKGLSQLSRRMHASDICTDGGRCSSLNDDALHSTLGYDDLDLIVLSLGTGSEVEGENVDRQNITLPGKQPELLEETLKLSSGLGNSGLSKRTVPIILLVFSAGPINISRAVENENVKAIFWCGFPGPLVGDAMRHLLLGSSGELFGPSKPISVGFHSFQEAYRWDVTPDDGYWWIPAARLPFTWYESIDQLANITVYEMTNQTYRYLPTQCHMSSEDCKIPVLYPFGYGLSYNFNLSGASGFVYSDLIAPSSAVSSNQRIVFYVTVQNEGPIACEEVVQVYTKWLNRTENDNSRNGPLIQLAGFERVRLDVGEYKQLKFTLIPSEHLAVWSLSENTMIPGRGVLQISVGGQQPNQRISVGSNLLSASLEIL</sequence>
<evidence type="ECO:0000256" key="1">
    <source>
        <dbReference type="ARBA" id="ARBA00022729"/>
    </source>
</evidence>
<protein>
    <submittedName>
        <fullName evidence="5">Beta-D-xylosidase 7</fullName>
    </submittedName>
</protein>
<dbReference type="InterPro" id="IPR019128">
    <property type="entry name" value="Dcc1"/>
</dbReference>
<dbReference type="InterPro" id="IPR044993">
    <property type="entry name" value="BXL"/>
</dbReference>
<dbReference type="GO" id="GO:0009044">
    <property type="term" value="F:xylan 1,4-beta-xylosidase activity"/>
    <property type="evidence" value="ECO:0007669"/>
    <property type="project" value="InterPro"/>
</dbReference>
<dbReference type="Pfam" id="PF14310">
    <property type="entry name" value="Fn3-like"/>
    <property type="match status" value="1"/>
</dbReference>
<dbReference type="Proteomes" id="UP000286415">
    <property type="component" value="Unassembled WGS sequence"/>
</dbReference>
<dbReference type="InterPro" id="IPR013783">
    <property type="entry name" value="Ig-like_fold"/>
</dbReference>
<dbReference type="GO" id="GO:0007064">
    <property type="term" value="P:mitotic sister chromatid cohesion"/>
    <property type="evidence" value="ECO:0007669"/>
    <property type="project" value="InterPro"/>
</dbReference>
<dbReference type="PANTHER" id="PTHR42721">
    <property type="entry name" value="SUGAR HYDROLASE-RELATED"/>
    <property type="match status" value="1"/>
</dbReference>
<dbReference type="GO" id="GO:0031222">
    <property type="term" value="P:arabinan catabolic process"/>
    <property type="evidence" value="ECO:0007669"/>
    <property type="project" value="TreeGrafter"/>
</dbReference>
<dbReference type="Pfam" id="PF00933">
    <property type="entry name" value="Glyco_hydro_3"/>
    <property type="match status" value="1"/>
</dbReference>
<dbReference type="GO" id="GO:0046556">
    <property type="term" value="F:alpha-L-arabinofuranosidase activity"/>
    <property type="evidence" value="ECO:0007669"/>
    <property type="project" value="TreeGrafter"/>
</dbReference>
<dbReference type="Pfam" id="PF01915">
    <property type="entry name" value="Glyco_hydro_3_C"/>
    <property type="match status" value="1"/>
</dbReference>
<dbReference type="InterPro" id="IPR026891">
    <property type="entry name" value="Fn3-like"/>
</dbReference>
<evidence type="ECO:0000259" key="4">
    <source>
        <dbReference type="SMART" id="SM01217"/>
    </source>
</evidence>
<reference evidence="5 6" key="2">
    <citation type="journal article" date="2021" name="Genomics">
        <title>High-quality reference genome for Clonorchis sinensis.</title>
        <authorList>
            <person name="Young N.D."/>
            <person name="Stroehlein A.J."/>
            <person name="Kinkar L."/>
            <person name="Wang T."/>
            <person name="Sohn W.M."/>
            <person name="Chang B.C.H."/>
            <person name="Kaur P."/>
            <person name="Weisz D."/>
            <person name="Dudchenko O."/>
            <person name="Aiden E.L."/>
            <person name="Korhonen P.K."/>
            <person name="Gasser R.B."/>
        </authorList>
    </citation>
    <scope>NUCLEOTIDE SEQUENCE [LARGE SCALE GENOMIC DNA]</scope>
    <source>
        <strain evidence="5">Cs-k2</strain>
    </source>
</reference>
<dbReference type="EMBL" id="NIRI02000056">
    <property type="protein sequence ID" value="KAG5443362.1"/>
    <property type="molecule type" value="Genomic_DNA"/>
</dbReference>
<keyword evidence="6" id="KW-1185">Reference proteome</keyword>
<dbReference type="Gene3D" id="3.40.50.1700">
    <property type="entry name" value="Glycoside hydrolase family 3 C-terminal domain"/>
    <property type="match status" value="1"/>
</dbReference>
<dbReference type="Pfam" id="PF09724">
    <property type="entry name" value="Dcc1"/>
    <property type="match status" value="1"/>
</dbReference>
<dbReference type="InterPro" id="IPR001764">
    <property type="entry name" value="Glyco_hydro_3_N"/>
</dbReference>
<dbReference type="SUPFAM" id="SSF52279">
    <property type="entry name" value="Beta-D-glucan exohydrolase, C-terminal domain"/>
    <property type="match status" value="2"/>
</dbReference>
<organism evidence="5 6">
    <name type="scientific">Clonorchis sinensis</name>
    <name type="common">Chinese liver fluke</name>
    <dbReference type="NCBI Taxonomy" id="79923"/>
    <lineage>
        <taxon>Eukaryota</taxon>
        <taxon>Metazoa</taxon>
        <taxon>Spiralia</taxon>
        <taxon>Lophotrochozoa</taxon>
        <taxon>Platyhelminthes</taxon>
        <taxon>Trematoda</taxon>
        <taxon>Digenea</taxon>
        <taxon>Opisthorchiida</taxon>
        <taxon>Opisthorchiata</taxon>
        <taxon>Opisthorchiidae</taxon>
        <taxon>Clonorchis</taxon>
    </lineage>
</organism>
<dbReference type="PRINTS" id="PR00133">
    <property type="entry name" value="GLHYDRLASE3"/>
</dbReference>
<reference evidence="5 6" key="1">
    <citation type="journal article" date="2018" name="Biotechnol. Adv.">
        <title>Improved genomic resources and new bioinformatic workflow for the carcinogenic parasite Clonorchis sinensis: Biotechnological implications.</title>
        <authorList>
            <person name="Wang D."/>
            <person name="Korhonen P.K."/>
            <person name="Gasser R.B."/>
            <person name="Young N.D."/>
        </authorList>
    </citation>
    <scope>NUCLEOTIDE SEQUENCE [LARGE SCALE GENOMIC DNA]</scope>
    <source>
        <strain evidence="5">Cs-k2</strain>
    </source>
</reference>
<dbReference type="OrthoDB" id="47059at2759"/>
<keyword evidence="3" id="KW-0326">Glycosidase</keyword>
<evidence type="ECO:0000313" key="5">
    <source>
        <dbReference type="EMBL" id="KAG5443362.1"/>
    </source>
</evidence>
<dbReference type="Gene3D" id="2.60.40.10">
    <property type="entry name" value="Immunoglobulins"/>
    <property type="match status" value="1"/>
</dbReference>
<dbReference type="GO" id="GO:0031390">
    <property type="term" value="C:Ctf18 RFC-like complex"/>
    <property type="evidence" value="ECO:0007669"/>
    <property type="project" value="InterPro"/>
</dbReference>
<dbReference type="PANTHER" id="PTHR42721:SF42">
    <property type="entry name" value="FIBRONECTIN TYPE III-LIKE DOMAIN-CONTAINING PROTEIN"/>
    <property type="match status" value="1"/>
</dbReference>
<gene>
    <name evidence="5" type="ORF">CSKR_108145</name>
</gene>
<dbReference type="InterPro" id="IPR002772">
    <property type="entry name" value="Glyco_hydro_3_C"/>
</dbReference>
<dbReference type="GO" id="GO:0045493">
    <property type="term" value="P:xylan catabolic process"/>
    <property type="evidence" value="ECO:0007669"/>
    <property type="project" value="InterPro"/>
</dbReference>
<dbReference type="InterPro" id="IPR017853">
    <property type="entry name" value="GH"/>
</dbReference>
<proteinExistence type="predicted"/>